<accession>A0A9P7C0R6</accession>
<dbReference type="EMBL" id="JAANIU010011876">
    <property type="protein sequence ID" value="KAG1530765.1"/>
    <property type="molecule type" value="Genomic_DNA"/>
</dbReference>
<protein>
    <submittedName>
        <fullName evidence="1">Uncharacterized protein</fullName>
    </submittedName>
</protein>
<keyword evidence="2" id="KW-1185">Reference proteome</keyword>
<dbReference type="Proteomes" id="UP000740926">
    <property type="component" value="Unassembled WGS sequence"/>
</dbReference>
<sequence>MLFAVEELESEICKLRGLLQMLHEDQPDVLEDVFEFHVGSLISHASPEHHARIRACAQEMLAAIQALPRRRDDDTADFRLMPALGLRPA</sequence>
<evidence type="ECO:0000313" key="1">
    <source>
        <dbReference type="EMBL" id="KAG1530765.1"/>
    </source>
</evidence>
<dbReference type="AlphaFoldDB" id="A0A9P7C0R6"/>
<gene>
    <name evidence="1" type="ORF">G6F50_017100</name>
</gene>
<proteinExistence type="predicted"/>
<reference evidence="1 2" key="1">
    <citation type="journal article" date="2020" name="Microb. Genom.">
        <title>Genetic diversity of clinical and environmental Mucorales isolates obtained from an investigation of mucormycosis cases among solid organ transplant recipients.</title>
        <authorList>
            <person name="Nguyen M.H."/>
            <person name="Kaul D."/>
            <person name="Muto C."/>
            <person name="Cheng S.J."/>
            <person name="Richter R.A."/>
            <person name="Bruno V.M."/>
            <person name="Liu G."/>
            <person name="Beyhan S."/>
            <person name="Sundermann A.J."/>
            <person name="Mounaud S."/>
            <person name="Pasculle A.W."/>
            <person name="Nierman W.C."/>
            <person name="Driscoll E."/>
            <person name="Cumbie R."/>
            <person name="Clancy C.J."/>
            <person name="Dupont C.L."/>
        </authorList>
    </citation>
    <scope>NUCLEOTIDE SEQUENCE [LARGE SCALE GENOMIC DNA]</scope>
    <source>
        <strain evidence="1 2">GL24</strain>
    </source>
</reference>
<organism evidence="1 2">
    <name type="scientific">Rhizopus delemar</name>
    <dbReference type="NCBI Taxonomy" id="936053"/>
    <lineage>
        <taxon>Eukaryota</taxon>
        <taxon>Fungi</taxon>
        <taxon>Fungi incertae sedis</taxon>
        <taxon>Mucoromycota</taxon>
        <taxon>Mucoromycotina</taxon>
        <taxon>Mucoromycetes</taxon>
        <taxon>Mucorales</taxon>
        <taxon>Mucorineae</taxon>
        <taxon>Rhizopodaceae</taxon>
        <taxon>Rhizopus</taxon>
    </lineage>
</organism>
<name>A0A9P7C0R6_9FUNG</name>
<comment type="caution">
    <text evidence="1">The sequence shown here is derived from an EMBL/GenBank/DDBJ whole genome shotgun (WGS) entry which is preliminary data.</text>
</comment>
<evidence type="ECO:0000313" key="2">
    <source>
        <dbReference type="Proteomes" id="UP000740926"/>
    </source>
</evidence>